<sequence>MERNMIVRMWEVRAHSEAFPELLSWVCDHALTGVEGHPSHVESEIFSSTDHRIVIISRWHRDPLDLPEPPKHLVRSSPHIWEFTKVDR</sequence>
<evidence type="ECO:0000313" key="2">
    <source>
        <dbReference type="Proteomes" id="UP000619260"/>
    </source>
</evidence>
<organism evidence="1 2">
    <name type="scientific">Virgisporangium aliadipatigenens</name>
    <dbReference type="NCBI Taxonomy" id="741659"/>
    <lineage>
        <taxon>Bacteria</taxon>
        <taxon>Bacillati</taxon>
        <taxon>Actinomycetota</taxon>
        <taxon>Actinomycetes</taxon>
        <taxon>Micromonosporales</taxon>
        <taxon>Micromonosporaceae</taxon>
        <taxon>Virgisporangium</taxon>
    </lineage>
</organism>
<dbReference type="EMBL" id="BOPF01000004">
    <property type="protein sequence ID" value="GIJ44733.1"/>
    <property type="molecule type" value="Genomic_DNA"/>
</dbReference>
<dbReference type="AlphaFoldDB" id="A0A8J3YIC2"/>
<evidence type="ECO:0000313" key="1">
    <source>
        <dbReference type="EMBL" id="GIJ44733.1"/>
    </source>
</evidence>
<name>A0A8J3YIC2_9ACTN</name>
<proteinExistence type="predicted"/>
<accession>A0A8J3YIC2</accession>
<dbReference type="Proteomes" id="UP000619260">
    <property type="component" value="Unassembled WGS sequence"/>
</dbReference>
<protein>
    <submittedName>
        <fullName evidence="1">Uncharacterized protein</fullName>
    </submittedName>
</protein>
<comment type="caution">
    <text evidence="1">The sequence shown here is derived from an EMBL/GenBank/DDBJ whole genome shotgun (WGS) entry which is preliminary data.</text>
</comment>
<reference evidence="1" key="1">
    <citation type="submission" date="2021-01" db="EMBL/GenBank/DDBJ databases">
        <title>Whole genome shotgun sequence of Virgisporangium aliadipatigenens NBRC 105644.</title>
        <authorList>
            <person name="Komaki H."/>
            <person name="Tamura T."/>
        </authorList>
    </citation>
    <scope>NUCLEOTIDE SEQUENCE</scope>
    <source>
        <strain evidence="1">NBRC 105644</strain>
    </source>
</reference>
<gene>
    <name evidence="1" type="ORF">Val02_16190</name>
</gene>
<keyword evidence="2" id="KW-1185">Reference proteome</keyword>